<protein>
    <submittedName>
        <fullName evidence="4">3-oxoacyl-[acyl-carrier protein] reductase</fullName>
    </submittedName>
</protein>
<name>A0A0P0RQ19_9BURK</name>
<dbReference type="SMR" id="A0A0P0RQ19"/>
<gene>
    <name evidence="4" type="ORF">K788_0006989</name>
</gene>
<dbReference type="InterPro" id="IPR057326">
    <property type="entry name" value="KR_dom"/>
</dbReference>
<dbReference type="GO" id="GO:0050664">
    <property type="term" value="F:oxidoreductase activity, acting on NAD(P)H, oxygen as acceptor"/>
    <property type="evidence" value="ECO:0007669"/>
    <property type="project" value="TreeGrafter"/>
</dbReference>
<dbReference type="PRINTS" id="PR00081">
    <property type="entry name" value="GDHRDH"/>
</dbReference>
<dbReference type="Pfam" id="PF13561">
    <property type="entry name" value="adh_short_C2"/>
    <property type="match status" value="1"/>
</dbReference>
<dbReference type="InterPro" id="IPR002347">
    <property type="entry name" value="SDR_fam"/>
</dbReference>
<proteinExistence type="inferred from homology"/>
<evidence type="ECO:0000313" key="4">
    <source>
        <dbReference type="EMBL" id="ALL70912.1"/>
    </source>
</evidence>
<geneLocation type="plasmid" evidence="5"/>
<keyword evidence="2" id="KW-0560">Oxidoreductase</keyword>
<dbReference type="PANTHER" id="PTHR43008:SF4">
    <property type="entry name" value="CHAIN DEHYDROGENASE, PUTATIVE (AFU_ORTHOLOGUE AFUA_4G08710)-RELATED"/>
    <property type="match status" value="1"/>
</dbReference>
<dbReference type="RefSeq" id="WP_035993344.1">
    <property type="nucleotide sequence ID" value="NZ_CP012748.1"/>
</dbReference>
<dbReference type="PRINTS" id="PR00080">
    <property type="entry name" value="SDRFAMILY"/>
</dbReference>
<dbReference type="GeneID" id="69974324"/>
<dbReference type="PANTHER" id="PTHR43008">
    <property type="entry name" value="BENZIL REDUCTASE"/>
    <property type="match status" value="1"/>
</dbReference>
<dbReference type="InterPro" id="IPR036291">
    <property type="entry name" value="NAD(P)-bd_dom_sf"/>
</dbReference>
<organism evidence="4 5">
    <name type="scientific">Paraburkholderia caribensis MBA4</name>
    <dbReference type="NCBI Taxonomy" id="1323664"/>
    <lineage>
        <taxon>Bacteria</taxon>
        <taxon>Pseudomonadati</taxon>
        <taxon>Pseudomonadota</taxon>
        <taxon>Betaproteobacteria</taxon>
        <taxon>Burkholderiales</taxon>
        <taxon>Burkholderiaceae</taxon>
        <taxon>Paraburkholderia</taxon>
    </lineage>
</organism>
<dbReference type="AlphaFoldDB" id="A0A0P0RQ19"/>
<evidence type="ECO:0000259" key="3">
    <source>
        <dbReference type="SMART" id="SM00822"/>
    </source>
</evidence>
<evidence type="ECO:0000256" key="1">
    <source>
        <dbReference type="ARBA" id="ARBA00006484"/>
    </source>
</evidence>
<dbReference type="Gene3D" id="3.40.50.720">
    <property type="entry name" value="NAD(P)-binding Rossmann-like Domain"/>
    <property type="match status" value="1"/>
</dbReference>
<dbReference type="EMBL" id="CP012748">
    <property type="protein sequence ID" value="ALL70912.1"/>
    <property type="molecule type" value="Genomic_DNA"/>
</dbReference>
<dbReference type="KEGG" id="bcai:K788_0006989"/>
<dbReference type="CDD" id="cd05233">
    <property type="entry name" value="SDR_c"/>
    <property type="match status" value="1"/>
</dbReference>
<dbReference type="SUPFAM" id="SSF51735">
    <property type="entry name" value="NAD(P)-binding Rossmann-fold domains"/>
    <property type="match status" value="1"/>
</dbReference>
<evidence type="ECO:0000256" key="2">
    <source>
        <dbReference type="ARBA" id="ARBA00023002"/>
    </source>
</evidence>
<dbReference type="SMART" id="SM00822">
    <property type="entry name" value="PKS_KR"/>
    <property type="match status" value="1"/>
</dbReference>
<reference evidence="4 5" key="1">
    <citation type="journal article" date="2014" name="Genome Announc.">
        <title>Draft Genome Sequence of the Haloacid-Degrading Burkholderia caribensis Strain MBA4.</title>
        <authorList>
            <person name="Pan Y."/>
            <person name="Kong K.F."/>
            <person name="Tsang J.S."/>
        </authorList>
    </citation>
    <scope>NUCLEOTIDE SEQUENCE [LARGE SCALE GENOMIC DNA]</scope>
    <source>
        <strain evidence="4 5">MBA4</strain>
        <plasmid evidence="5">Plasmid</plasmid>
    </source>
</reference>
<comment type="similarity">
    <text evidence="1">Belongs to the short-chain dehydrogenases/reductases (SDR) family.</text>
</comment>
<feature type="domain" description="Ketoreductase" evidence="3">
    <location>
        <begin position="8"/>
        <end position="182"/>
    </location>
</feature>
<evidence type="ECO:0000313" key="5">
    <source>
        <dbReference type="Proteomes" id="UP000019146"/>
    </source>
</evidence>
<dbReference type="FunFam" id="3.40.50.720:FF:000084">
    <property type="entry name" value="Short-chain dehydrogenase reductase"/>
    <property type="match status" value="1"/>
</dbReference>
<sequence>MSKRLEGKIALVTGGTSGIGLAAAQDLAREGAKVYVTGRRQAELDAAVSAIGHAATGVQGDVTRSADLDALMKLIREREGRLDILFANAGGGSLAPLGEISEQHFDDTFNRNVRAVVFTVQSALPLMSRGGSIILTGSIAGSTGTQAFSIYSASKAAVRALARSWVLDLKERGIRVNVVSPGSTRTVGLAELGGDTKEGQDGLLSYLTSLVPMGRLADPAEIARVVTFLASDDSSFINGAEITADGGQAQV</sequence>
<dbReference type="Proteomes" id="UP000019146">
    <property type="component" value="Plasmid unnamed"/>
</dbReference>
<keyword evidence="4" id="KW-0614">Plasmid</keyword>
<accession>A0A0P0RQ19</accession>